<gene>
    <name evidence="2" type="ORF">PCOR1329_LOCUS41033</name>
</gene>
<keyword evidence="3" id="KW-1185">Reference proteome</keyword>
<proteinExistence type="predicted"/>
<accession>A0ABN9TQ94</accession>
<feature type="region of interest" description="Disordered" evidence="1">
    <location>
        <begin position="1"/>
        <end position="31"/>
    </location>
</feature>
<evidence type="ECO:0000256" key="1">
    <source>
        <dbReference type="SAM" id="MobiDB-lite"/>
    </source>
</evidence>
<feature type="compositionally biased region" description="Gly residues" evidence="1">
    <location>
        <begin position="7"/>
        <end position="21"/>
    </location>
</feature>
<dbReference type="EMBL" id="CAUYUJ010014948">
    <property type="protein sequence ID" value="CAK0847962.1"/>
    <property type="molecule type" value="Genomic_DNA"/>
</dbReference>
<reference evidence="2" key="1">
    <citation type="submission" date="2023-10" db="EMBL/GenBank/DDBJ databases">
        <authorList>
            <person name="Chen Y."/>
            <person name="Shah S."/>
            <person name="Dougan E. K."/>
            <person name="Thang M."/>
            <person name="Chan C."/>
        </authorList>
    </citation>
    <scope>NUCLEOTIDE SEQUENCE [LARGE SCALE GENOMIC DNA]</scope>
</reference>
<sequence length="93" mass="10435">MGEGRRKAGGGQSGGRLGSAGGRRAEGRVSRRGCTADQWIVFDLGREVLVREVRTRGHDVNTAFNPRAMCWQRGRRAQTQYLFSRLRIVWNAC</sequence>
<comment type="caution">
    <text evidence="2">The sequence shown here is derived from an EMBL/GenBank/DDBJ whole genome shotgun (WGS) entry which is preliminary data.</text>
</comment>
<evidence type="ECO:0000313" key="2">
    <source>
        <dbReference type="EMBL" id="CAK0847962.1"/>
    </source>
</evidence>
<dbReference type="Proteomes" id="UP001189429">
    <property type="component" value="Unassembled WGS sequence"/>
</dbReference>
<name>A0ABN9TQ94_9DINO</name>
<organism evidence="2 3">
    <name type="scientific">Prorocentrum cordatum</name>
    <dbReference type="NCBI Taxonomy" id="2364126"/>
    <lineage>
        <taxon>Eukaryota</taxon>
        <taxon>Sar</taxon>
        <taxon>Alveolata</taxon>
        <taxon>Dinophyceae</taxon>
        <taxon>Prorocentrales</taxon>
        <taxon>Prorocentraceae</taxon>
        <taxon>Prorocentrum</taxon>
    </lineage>
</organism>
<evidence type="ECO:0000313" key="3">
    <source>
        <dbReference type="Proteomes" id="UP001189429"/>
    </source>
</evidence>
<protein>
    <submittedName>
        <fullName evidence="2">Uncharacterized protein</fullName>
    </submittedName>
</protein>